<keyword evidence="3" id="KW-1185">Reference proteome</keyword>
<evidence type="ECO:0000313" key="2">
    <source>
        <dbReference type="EMBL" id="POY76038.1"/>
    </source>
</evidence>
<evidence type="ECO:0000313" key="3">
    <source>
        <dbReference type="Proteomes" id="UP000237144"/>
    </source>
</evidence>
<proteinExistence type="predicted"/>
<dbReference type="OrthoDB" id="10679361at2759"/>
<gene>
    <name evidence="2" type="ORF">BMF94_0761</name>
</gene>
<sequence>MDDSHGVCAAEQNSPPAPEPAALRLPDKILTKIFASVLEYRHAYARSPQHRQLAVLLIKCLTLSKRFYNIVLPVWLGDSKLDLCTERGHEALQRLMLPGSCELIEALEVKFDWTQASNDMASLTAFQNVRELKIDFGPSVPKDRLGRISLPPGLKDVIATLPLLETVLFYPPVLVPREWAPALSNLREFNSDYISLNADLQWCLTKSRMSNLLLVADGAKNAISRGSEIGLIPWGPALKQLTFGVTPSVGRDDLNLAIRHCFRATRLLSDRPTLSRLWVRIMRRDNFRPDDAVQLGLALADLCNCPEVYIECHATLMFTRVNDTPDEFLSVQSLTLYAAVLLYEQSNFASFLAFLKRLPNLKKLDIGFFFFSASQMPHSIESMSTRQLARNFPSLFSLPHCLIDTSLRVVVKNVGFRYSAARGQVPRRHV</sequence>
<organism evidence="2 3">
    <name type="scientific">Rhodotorula taiwanensis</name>
    <dbReference type="NCBI Taxonomy" id="741276"/>
    <lineage>
        <taxon>Eukaryota</taxon>
        <taxon>Fungi</taxon>
        <taxon>Dikarya</taxon>
        <taxon>Basidiomycota</taxon>
        <taxon>Pucciniomycotina</taxon>
        <taxon>Microbotryomycetes</taxon>
        <taxon>Sporidiobolales</taxon>
        <taxon>Sporidiobolaceae</taxon>
        <taxon>Rhodotorula</taxon>
    </lineage>
</organism>
<feature type="region of interest" description="Disordered" evidence="1">
    <location>
        <begin position="1"/>
        <end position="20"/>
    </location>
</feature>
<dbReference type="EMBL" id="PJQD01000008">
    <property type="protein sequence ID" value="POY76038.1"/>
    <property type="molecule type" value="Genomic_DNA"/>
</dbReference>
<protein>
    <recommendedName>
        <fullName evidence="4">F-box domain-containing protein</fullName>
    </recommendedName>
</protein>
<dbReference type="Proteomes" id="UP000237144">
    <property type="component" value="Unassembled WGS sequence"/>
</dbReference>
<name>A0A2S5BGY1_9BASI</name>
<reference evidence="2 3" key="1">
    <citation type="journal article" date="2018" name="Front. Microbiol.">
        <title>Prospects for Fungal Bioremediation of Acidic Radioactive Waste Sites: Characterization and Genome Sequence of Rhodotorula taiwanensis MD1149.</title>
        <authorList>
            <person name="Tkavc R."/>
            <person name="Matrosova V.Y."/>
            <person name="Grichenko O.E."/>
            <person name="Gostincar C."/>
            <person name="Volpe R.P."/>
            <person name="Klimenkova P."/>
            <person name="Gaidamakova E.K."/>
            <person name="Zhou C.E."/>
            <person name="Stewart B.J."/>
            <person name="Lyman M.G."/>
            <person name="Malfatti S.A."/>
            <person name="Rubinfeld B."/>
            <person name="Courtot M."/>
            <person name="Singh J."/>
            <person name="Dalgard C.L."/>
            <person name="Hamilton T."/>
            <person name="Frey K.G."/>
            <person name="Gunde-Cimerman N."/>
            <person name="Dugan L."/>
            <person name="Daly M.J."/>
        </authorList>
    </citation>
    <scope>NUCLEOTIDE SEQUENCE [LARGE SCALE GENOMIC DNA]</scope>
    <source>
        <strain evidence="2 3">MD1149</strain>
    </source>
</reference>
<evidence type="ECO:0000256" key="1">
    <source>
        <dbReference type="SAM" id="MobiDB-lite"/>
    </source>
</evidence>
<evidence type="ECO:0008006" key="4">
    <source>
        <dbReference type="Google" id="ProtNLM"/>
    </source>
</evidence>
<dbReference type="AlphaFoldDB" id="A0A2S5BGY1"/>
<accession>A0A2S5BGY1</accession>
<comment type="caution">
    <text evidence="2">The sequence shown here is derived from an EMBL/GenBank/DDBJ whole genome shotgun (WGS) entry which is preliminary data.</text>
</comment>